<dbReference type="EMBL" id="CM017647">
    <property type="protein sequence ID" value="TYJ05613.1"/>
    <property type="molecule type" value="Genomic_DNA"/>
</dbReference>
<evidence type="ECO:0000313" key="1">
    <source>
        <dbReference type="EMBL" id="TYJ05613.1"/>
    </source>
</evidence>
<accession>A0A5D2WVN5</accession>
<proteinExistence type="predicted"/>
<evidence type="ECO:0000313" key="2">
    <source>
        <dbReference type="Proteomes" id="UP000323597"/>
    </source>
</evidence>
<gene>
    <name evidence="1" type="ORF">E1A91_A12G175000v1</name>
</gene>
<protein>
    <submittedName>
        <fullName evidence="1">Uncharacterized protein</fullName>
    </submittedName>
</protein>
<sequence length="93" mass="11154">MHLGQSFGARCVKRRFLALNLSLGRYMLMHHWGIYRKLLVCCTSLRLLMGISLMKQKVCSRLLLLYIRWSWLAPRRVLRLWIHGMIPTFFWSC</sequence>
<organism evidence="1 2">
    <name type="scientific">Gossypium mustelinum</name>
    <name type="common">Cotton</name>
    <name type="synonym">Gossypium caicoense</name>
    <dbReference type="NCBI Taxonomy" id="34275"/>
    <lineage>
        <taxon>Eukaryota</taxon>
        <taxon>Viridiplantae</taxon>
        <taxon>Streptophyta</taxon>
        <taxon>Embryophyta</taxon>
        <taxon>Tracheophyta</taxon>
        <taxon>Spermatophyta</taxon>
        <taxon>Magnoliopsida</taxon>
        <taxon>eudicotyledons</taxon>
        <taxon>Gunneridae</taxon>
        <taxon>Pentapetalae</taxon>
        <taxon>rosids</taxon>
        <taxon>malvids</taxon>
        <taxon>Malvales</taxon>
        <taxon>Malvaceae</taxon>
        <taxon>Malvoideae</taxon>
        <taxon>Gossypium</taxon>
    </lineage>
</organism>
<keyword evidence="2" id="KW-1185">Reference proteome</keyword>
<dbReference type="AlphaFoldDB" id="A0A5D2WVN5"/>
<dbReference type="Proteomes" id="UP000323597">
    <property type="component" value="Chromosome A12"/>
</dbReference>
<name>A0A5D2WVN5_GOSMU</name>
<reference evidence="1 2" key="1">
    <citation type="submission" date="2019-07" db="EMBL/GenBank/DDBJ databases">
        <title>WGS assembly of Gossypium mustelinum.</title>
        <authorList>
            <person name="Chen Z.J."/>
            <person name="Sreedasyam A."/>
            <person name="Ando A."/>
            <person name="Song Q."/>
            <person name="De L."/>
            <person name="Hulse-Kemp A."/>
            <person name="Ding M."/>
            <person name="Ye W."/>
            <person name="Kirkbride R."/>
            <person name="Jenkins J."/>
            <person name="Plott C."/>
            <person name="Lovell J."/>
            <person name="Lin Y.-M."/>
            <person name="Vaughn R."/>
            <person name="Liu B."/>
            <person name="Li W."/>
            <person name="Simpson S."/>
            <person name="Scheffler B."/>
            <person name="Saski C."/>
            <person name="Grover C."/>
            <person name="Hu G."/>
            <person name="Conover J."/>
            <person name="Carlson J."/>
            <person name="Shu S."/>
            <person name="Boston L."/>
            <person name="Williams M."/>
            <person name="Peterson D."/>
            <person name="Mcgee K."/>
            <person name="Jones D."/>
            <person name="Wendel J."/>
            <person name="Stelly D."/>
            <person name="Grimwood J."/>
            <person name="Schmutz J."/>
        </authorList>
    </citation>
    <scope>NUCLEOTIDE SEQUENCE [LARGE SCALE GENOMIC DNA]</scope>
    <source>
        <strain evidence="1">1408120.09</strain>
    </source>
</reference>